<dbReference type="SUPFAM" id="SSF46458">
    <property type="entry name" value="Globin-like"/>
    <property type="match status" value="1"/>
</dbReference>
<dbReference type="InterPro" id="IPR043128">
    <property type="entry name" value="Rev_trsase/Diguanyl_cyclase"/>
</dbReference>
<dbReference type="InterPro" id="IPR000160">
    <property type="entry name" value="GGDEF_dom"/>
</dbReference>
<dbReference type="EMBL" id="CAKLDM010000002">
    <property type="protein sequence ID" value="CAH0541439.1"/>
    <property type="molecule type" value="Genomic_DNA"/>
</dbReference>
<dbReference type="PANTHER" id="PTHR45138:SF9">
    <property type="entry name" value="DIGUANYLATE CYCLASE DGCM-RELATED"/>
    <property type="match status" value="1"/>
</dbReference>
<reference evidence="6" key="1">
    <citation type="submission" date="2021-11" db="EMBL/GenBank/DDBJ databases">
        <authorList>
            <person name="Rodrigo-Torres L."/>
            <person name="Arahal R. D."/>
            <person name="Lucena T."/>
        </authorList>
    </citation>
    <scope>NUCLEOTIDE SEQUENCE</scope>
    <source>
        <strain evidence="6">CECT 7928</strain>
    </source>
</reference>
<dbReference type="PROSITE" id="PS50887">
    <property type="entry name" value="GGDEF"/>
    <property type="match status" value="1"/>
</dbReference>
<dbReference type="CDD" id="cd01949">
    <property type="entry name" value="GGDEF"/>
    <property type="match status" value="1"/>
</dbReference>
<name>A0ABM9A909_9VIBR</name>
<protein>
    <recommendedName>
        <fullName evidence="2">Diguanylate cyclase DosC</fullName>
        <ecNumber evidence="1">2.7.7.65</ecNumber>
    </recommendedName>
    <alternativeName>
        <fullName evidence="3">Direct oxygen-sensing cyclase</fullName>
    </alternativeName>
</protein>
<organism evidence="6 7">
    <name type="scientific">Vibrio marisflavi CECT 7928</name>
    <dbReference type="NCBI Taxonomy" id="634439"/>
    <lineage>
        <taxon>Bacteria</taxon>
        <taxon>Pseudomonadati</taxon>
        <taxon>Pseudomonadota</taxon>
        <taxon>Gammaproteobacteria</taxon>
        <taxon>Vibrionales</taxon>
        <taxon>Vibrionaceae</taxon>
        <taxon>Vibrio</taxon>
    </lineage>
</organism>
<dbReference type="EC" id="2.7.7.65" evidence="1"/>
<dbReference type="RefSeq" id="WP_237363034.1">
    <property type="nucleotide sequence ID" value="NZ_CAKLDM010000002.1"/>
</dbReference>
<evidence type="ECO:0000256" key="2">
    <source>
        <dbReference type="ARBA" id="ARBA00015125"/>
    </source>
</evidence>
<dbReference type="SUPFAM" id="SSF55073">
    <property type="entry name" value="Nucleotide cyclase"/>
    <property type="match status" value="1"/>
</dbReference>
<dbReference type="Pfam" id="PF11563">
    <property type="entry name" value="Protoglobin"/>
    <property type="match status" value="1"/>
</dbReference>
<dbReference type="InterPro" id="IPR012292">
    <property type="entry name" value="Globin/Proto"/>
</dbReference>
<keyword evidence="7" id="KW-1185">Reference proteome</keyword>
<dbReference type="Proteomes" id="UP000838748">
    <property type="component" value="Unassembled WGS sequence"/>
</dbReference>
<dbReference type="Pfam" id="PF00990">
    <property type="entry name" value="GGDEF"/>
    <property type="match status" value="1"/>
</dbReference>
<evidence type="ECO:0000256" key="4">
    <source>
        <dbReference type="ARBA" id="ARBA00034247"/>
    </source>
</evidence>
<dbReference type="SMART" id="SM00267">
    <property type="entry name" value="GGDEF"/>
    <property type="match status" value="1"/>
</dbReference>
<comment type="catalytic activity">
    <reaction evidence="4">
        <text>2 GTP = 3',3'-c-di-GMP + 2 diphosphate</text>
        <dbReference type="Rhea" id="RHEA:24898"/>
        <dbReference type="ChEBI" id="CHEBI:33019"/>
        <dbReference type="ChEBI" id="CHEBI:37565"/>
        <dbReference type="ChEBI" id="CHEBI:58805"/>
        <dbReference type="EC" id="2.7.7.65"/>
    </reaction>
</comment>
<feature type="domain" description="GGDEF" evidence="5">
    <location>
        <begin position="232"/>
        <end position="361"/>
    </location>
</feature>
<accession>A0ABM9A909</accession>
<evidence type="ECO:0000256" key="3">
    <source>
        <dbReference type="ARBA" id="ARBA00029839"/>
    </source>
</evidence>
<sequence length="372" mass="42900">MRITDKSLVEQQKISETALRHRLDLFRLTQSDILELRAMKGVISRKLDSLVTDFYQHQTRTPDVETLIGDAGTLQRLIQALKKYVLDIFSRDINLEYVEHRLRIGLVHKRIGVDPKLYLSAVNYLKDILVQTIHTNISDEEYSKKLSDILCRVMDFDVSFVFDTYIKSMMNELEMEKNKSNTYVADLESVVLERTQSLEKMTRLDPLTNLLNKRTFDESTQQLLDESVEKGEPISLVYIDIDNFKIFNDEFGHDEGDTILILVSDCIRAVSRNVDTCYRFGGDEFVIVMPGCSKENAVKNYLPRLREEIEKVRSDITLSIGIAQSGPKNYLSLKDTLIRADKEMYKEKQKKPRTLRQVPKVANISGDKKATS</sequence>
<dbReference type="InterPro" id="IPR009050">
    <property type="entry name" value="Globin-like_sf"/>
</dbReference>
<dbReference type="PANTHER" id="PTHR45138">
    <property type="entry name" value="REGULATORY COMPONENTS OF SENSORY TRANSDUCTION SYSTEM"/>
    <property type="match status" value="1"/>
</dbReference>
<dbReference type="Gene3D" id="1.10.490.10">
    <property type="entry name" value="Globins"/>
    <property type="match status" value="1"/>
</dbReference>
<dbReference type="NCBIfam" id="TIGR00254">
    <property type="entry name" value="GGDEF"/>
    <property type="match status" value="1"/>
</dbReference>
<dbReference type="InterPro" id="IPR029787">
    <property type="entry name" value="Nucleotide_cyclase"/>
</dbReference>
<proteinExistence type="predicted"/>
<evidence type="ECO:0000256" key="1">
    <source>
        <dbReference type="ARBA" id="ARBA00012528"/>
    </source>
</evidence>
<comment type="caution">
    <text evidence="6">The sequence shown here is derived from an EMBL/GenBank/DDBJ whole genome shotgun (WGS) entry which is preliminary data.</text>
</comment>
<dbReference type="InterPro" id="IPR050469">
    <property type="entry name" value="Diguanylate_Cyclase"/>
</dbReference>
<evidence type="ECO:0000259" key="5">
    <source>
        <dbReference type="PROSITE" id="PS50887"/>
    </source>
</evidence>
<gene>
    <name evidence="6" type="ORF">VMF7928_03560</name>
</gene>
<dbReference type="Gene3D" id="3.30.70.270">
    <property type="match status" value="1"/>
</dbReference>
<dbReference type="InterPro" id="IPR044398">
    <property type="entry name" value="Globin-sensor_dom"/>
</dbReference>
<evidence type="ECO:0000313" key="7">
    <source>
        <dbReference type="Proteomes" id="UP000838748"/>
    </source>
</evidence>
<evidence type="ECO:0000313" key="6">
    <source>
        <dbReference type="EMBL" id="CAH0541439.1"/>
    </source>
</evidence>